<evidence type="ECO:0000259" key="7">
    <source>
        <dbReference type="PROSITE" id="PS51456"/>
    </source>
</evidence>
<keyword evidence="5 6" id="KW-0009">Actin-binding</keyword>
<dbReference type="InterPro" id="IPR036961">
    <property type="entry name" value="Kinesin_motor_dom_sf"/>
</dbReference>
<dbReference type="GO" id="GO:0016020">
    <property type="term" value="C:membrane"/>
    <property type="evidence" value="ECO:0007669"/>
    <property type="project" value="TreeGrafter"/>
</dbReference>
<dbReference type="CDD" id="cd00124">
    <property type="entry name" value="MYSc"/>
    <property type="match status" value="1"/>
</dbReference>
<dbReference type="SMART" id="SM00242">
    <property type="entry name" value="MYSc"/>
    <property type="match status" value="1"/>
</dbReference>
<dbReference type="GO" id="GO:0051015">
    <property type="term" value="F:actin filament binding"/>
    <property type="evidence" value="ECO:0007669"/>
    <property type="project" value="TreeGrafter"/>
</dbReference>
<evidence type="ECO:0000313" key="9">
    <source>
        <dbReference type="Proteomes" id="UP000095751"/>
    </source>
</evidence>
<dbReference type="GO" id="GO:0016459">
    <property type="term" value="C:myosin complex"/>
    <property type="evidence" value="ECO:0007669"/>
    <property type="project" value="UniProtKB-KW"/>
</dbReference>
<gene>
    <name evidence="8" type="ORF">FRACYDRAFT_182647</name>
</gene>
<dbReference type="InParanoid" id="A0A1E7FKW3"/>
<dbReference type="PROSITE" id="PS51456">
    <property type="entry name" value="MYOSIN_MOTOR"/>
    <property type="match status" value="1"/>
</dbReference>
<dbReference type="InterPro" id="IPR001609">
    <property type="entry name" value="Myosin_head_motor_dom-like"/>
</dbReference>
<evidence type="ECO:0000256" key="3">
    <source>
        <dbReference type="ARBA" id="ARBA00023123"/>
    </source>
</evidence>
<evidence type="ECO:0000256" key="6">
    <source>
        <dbReference type="PROSITE-ProRule" id="PRU00782"/>
    </source>
</evidence>
<keyword evidence="8" id="KW-0378">Hydrolase</keyword>
<dbReference type="GO" id="GO:0007015">
    <property type="term" value="P:actin filament organization"/>
    <property type="evidence" value="ECO:0007669"/>
    <property type="project" value="TreeGrafter"/>
</dbReference>
<dbReference type="Proteomes" id="UP000095751">
    <property type="component" value="Unassembled WGS sequence"/>
</dbReference>
<keyword evidence="3 6" id="KW-0518">Myosin</keyword>
<keyword evidence="1 6" id="KW-0547">Nucleotide-binding</keyword>
<organism evidence="8 9">
    <name type="scientific">Fragilariopsis cylindrus CCMP1102</name>
    <dbReference type="NCBI Taxonomy" id="635003"/>
    <lineage>
        <taxon>Eukaryota</taxon>
        <taxon>Sar</taxon>
        <taxon>Stramenopiles</taxon>
        <taxon>Ochrophyta</taxon>
        <taxon>Bacillariophyta</taxon>
        <taxon>Bacillariophyceae</taxon>
        <taxon>Bacillariophycidae</taxon>
        <taxon>Bacillariales</taxon>
        <taxon>Bacillariaceae</taxon>
        <taxon>Fragilariopsis</taxon>
    </lineage>
</organism>
<evidence type="ECO:0000313" key="8">
    <source>
        <dbReference type="EMBL" id="OEU18443.1"/>
    </source>
</evidence>
<protein>
    <submittedName>
        <fullName evidence="8">p-loop containing nucleoside triphosphate hydrolase protein</fullName>
    </submittedName>
</protein>
<dbReference type="PANTHER" id="PTHR13140:SF706">
    <property type="entry name" value="DILUTE CLASS UNCONVENTIONAL MYOSIN, ISOFORM C"/>
    <property type="match status" value="1"/>
</dbReference>
<dbReference type="Gene3D" id="1.20.120.720">
    <property type="entry name" value="Myosin VI head, motor domain, U50 subdomain"/>
    <property type="match status" value="1"/>
</dbReference>
<dbReference type="InterPro" id="IPR027417">
    <property type="entry name" value="P-loop_NTPase"/>
</dbReference>
<dbReference type="GO" id="GO:0005524">
    <property type="term" value="F:ATP binding"/>
    <property type="evidence" value="ECO:0007669"/>
    <property type="project" value="UniProtKB-UniRule"/>
</dbReference>
<dbReference type="Gene3D" id="1.10.10.820">
    <property type="match status" value="1"/>
</dbReference>
<keyword evidence="4 6" id="KW-0505">Motor protein</keyword>
<evidence type="ECO:0000256" key="1">
    <source>
        <dbReference type="ARBA" id="ARBA00022741"/>
    </source>
</evidence>
<dbReference type="GO" id="GO:0005737">
    <property type="term" value="C:cytoplasm"/>
    <property type="evidence" value="ECO:0007669"/>
    <property type="project" value="TreeGrafter"/>
</dbReference>
<keyword evidence="2 6" id="KW-0067">ATP-binding</keyword>
<evidence type="ECO:0000256" key="4">
    <source>
        <dbReference type="ARBA" id="ARBA00023175"/>
    </source>
</evidence>
<comment type="similarity">
    <text evidence="6">Belongs to the TRAFAC class myosin-kinesin ATPase superfamily. Myosin family.</text>
</comment>
<dbReference type="Gene3D" id="1.20.58.530">
    <property type="match status" value="1"/>
</dbReference>
<feature type="non-terminal residue" evidence="8">
    <location>
        <position position="744"/>
    </location>
</feature>
<dbReference type="EMBL" id="KV784356">
    <property type="protein sequence ID" value="OEU18443.1"/>
    <property type="molecule type" value="Genomic_DNA"/>
</dbReference>
<dbReference type="PANTHER" id="PTHR13140">
    <property type="entry name" value="MYOSIN"/>
    <property type="match status" value="1"/>
</dbReference>
<sequence length="744" mass="83486">MGGDQKSSYVFIRDPEYAWIPAVKESSTDKTAIVRVPQYKDETSTICDGGATAKSWVDDEVDLKDYNRGVLPMQNVDQNGHLKSFPDMVNLPFLHEAALLYNLKERHRSGKPYTRTGDIVIAVNPFQWFTEIYTLKVRSRYARVLVWDNTEGDARNTVEPHVYETSALSYKGLAFDGNDQSILVSGESGAGKTETVKICMNHMASCQQGPRASSSEMSPVVQRIIESNPLLEAFGNAKTTRNDNSSRFGKYIQLQFDMGTQQQREHRSRTEATCVLAGSKCDAYLLEKNRVIAHAPEERTFHIFYQIIAARDKTKYWSKLAGTTNESFKFVGTTDTDTIEGMSDADHFANTVRVLEEIGIAGDTLMTLIQAIIIVLQLGNITYNPDPKDDDRSIVGSTKEFADLCDLMCIPAASFEVALTERTMKTRNETYKVPLNPQKAREATESFAKEIYGRSFLWLVRQINDATAGEVNYKSGTMSEFGIIGLLDIFGFESFVRNRYEQLCINYCNEKLQAKFTEDIFRSVQEEYEREGIPLDEITYDDNSDVLTLIESKTGLLAMLNEECVRPKGSDQAFVQKAIAGNKKSPCLFENRMNRCGFGIHHYAGKVMYDAEGFVESNQDTLPTDLAEAALLSDNEILKNHMTNDSCTNFKQKSNGAVSEKKRSAPARAKSNITAPTIWTKYKGQLSALMGKLQQTNSRYIRCIKPNRPKKPVLMEHLGTIEQLRCAGVVAAVTLSRSAFPNRL</sequence>
<dbReference type="Pfam" id="PF00063">
    <property type="entry name" value="Myosin_head"/>
    <property type="match status" value="1"/>
</dbReference>
<keyword evidence="9" id="KW-1185">Reference proteome</keyword>
<dbReference type="AlphaFoldDB" id="A0A1E7FKW3"/>
<dbReference type="SUPFAM" id="SSF52540">
    <property type="entry name" value="P-loop containing nucleoside triphosphate hydrolases"/>
    <property type="match status" value="1"/>
</dbReference>
<feature type="region of interest" description="Actin-binding" evidence="6">
    <location>
        <begin position="686"/>
        <end position="708"/>
    </location>
</feature>
<dbReference type="OrthoDB" id="37397at2759"/>
<dbReference type="GO" id="GO:0016787">
    <property type="term" value="F:hydrolase activity"/>
    <property type="evidence" value="ECO:0007669"/>
    <property type="project" value="UniProtKB-KW"/>
</dbReference>
<feature type="binding site" evidence="6">
    <location>
        <begin position="186"/>
        <end position="193"/>
    </location>
    <ligand>
        <name>ATP</name>
        <dbReference type="ChEBI" id="CHEBI:30616"/>
    </ligand>
</feature>
<dbReference type="Gene3D" id="3.40.850.10">
    <property type="entry name" value="Kinesin motor domain"/>
    <property type="match status" value="1"/>
</dbReference>
<dbReference type="KEGG" id="fcy:FRACYDRAFT_182647"/>
<evidence type="ECO:0000256" key="5">
    <source>
        <dbReference type="ARBA" id="ARBA00023203"/>
    </source>
</evidence>
<name>A0A1E7FKW3_9STRA</name>
<accession>A0A1E7FKW3</accession>
<feature type="domain" description="Myosin motor" evidence="7">
    <location>
        <begin position="83"/>
        <end position="744"/>
    </location>
</feature>
<proteinExistence type="inferred from homology"/>
<reference evidence="8 9" key="1">
    <citation type="submission" date="2016-09" db="EMBL/GenBank/DDBJ databases">
        <title>Extensive genetic diversity and differential bi-allelic expression allows diatom success in the polar Southern Ocean.</title>
        <authorList>
            <consortium name="DOE Joint Genome Institute"/>
            <person name="Mock T."/>
            <person name="Otillar R.P."/>
            <person name="Strauss J."/>
            <person name="Dupont C."/>
            <person name="Frickenhaus S."/>
            <person name="Maumus F."/>
            <person name="Mcmullan M."/>
            <person name="Sanges R."/>
            <person name="Schmutz J."/>
            <person name="Toseland A."/>
            <person name="Valas R."/>
            <person name="Veluchamy A."/>
            <person name="Ward B.J."/>
            <person name="Allen A."/>
            <person name="Barry K."/>
            <person name="Falciatore A."/>
            <person name="Ferrante M."/>
            <person name="Fortunato A.E."/>
            <person name="Gloeckner G."/>
            <person name="Gruber A."/>
            <person name="Hipkin R."/>
            <person name="Janech M."/>
            <person name="Kroth P."/>
            <person name="Leese F."/>
            <person name="Lindquist E."/>
            <person name="Lyon B.R."/>
            <person name="Martin J."/>
            <person name="Mayer C."/>
            <person name="Parker M."/>
            <person name="Quesneville H."/>
            <person name="Raymond J."/>
            <person name="Uhlig C."/>
            <person name="Valentin K.U."/>
            <person name="Worden A.Z."/>
            <person name="Armbrust E.V."/>
            <person name="Bowler C."/>
            <person name="Green B."/>
            <person name="Moulton V."/>
            <person name="Van Oosterhout C."/>
            <person name="Grigoriev I."/>
        </authorList>
    </citation>
    <scope>NUCLEOTIDE SEQUENCE [LARGE SCALE GENOMIC DNA]</scope>
    <source>
        <strain evidence="8 9">CCMP1102</strain>
    </source>
</reference>
<evidence type="ECO:0000256" key="2">
    <source>
        <dbReference type="ARBA" id="ARBA00022840"/>
    </source>
</evidence>
<dbReference type="GO" id="GO:0000146">
    <property type="term" value="F:microfilament motor activity"/>
    <property type="evidence" value="ECO:0007669"/>
    <property type="project" value="TreeGrafter"/>
</dbReference>
<dbReference type="PRINTS" id="PR00193">
    <property type="entry name" value="MYOSINHEAVY"/>
</dbReference>